<organism evidence="10 11">
    <name type="scientific">Salvia divinorum</name>
    <name type="common">Maria pastora</name>
    <name type="synonym">Diviner's sage</name>
    <dbReference type="NCBI Taxonomy" id="28513"/>
    <lineage>
        <taxon>Eukaryota</taxon>
        <taxon>Viridiplantae</taxon>
        <taxon>Streptophyta</taxon>
        <taxon>Embryophyta</taxon>
        <taxon>Tracheophyta</taxon>
        <taxon>Spermatophyta</taxon>
        <taxon>Magnoliopsida</taxon>
        <taxon>eudicotyledons</taxon>
        <taxon>Gunneridae</taxon>
        <taxon>Pentapetalae</taxon>
        <taxon>asterids</taxon>
        <taxon>lamiids</taxon>
        <taxon>Lamiales</taxon>
        <taxon>Lamiaceae</taxon>
        <taxon>Nepetoideae</taxon>
        <taxon>Mentheae</taxon>
        <taxon>Salviinae</taxon>
        <taxon>Salvia</taxon>
        <taxon>Salvia subgen. Calosphace</taxon>
    </lineage>
</organism>
<dbReference type="InterPro" id="IPR004217">
    <property type="entry name" value="Tim10-like"/>
</dbReference>
<comment type="similarity">
    <text evidence="8">Belongs to the small Tim family.</text>
</comment>
<keyword evidence="6 8" id="KW-0496">Mitochondrion</keyword>
<comment type="subcellular location">
    <subcellularLocation>
        <location evidence="8">Mitochondrion inner membrane</location>
        <topology evidence="8">Peripheral membrane protein</topology>
        <orientation evidence="8">Intermembrane side</orientation>
    </subcellularLocation>
</comment>
<dbReference type="Proteomes" id="UP001567538">
    <property type="component" value="Unassembled WGS sequence"/>
</dbReference>
<comment type="function">
    <text evidence="8">Mitochondrial intermembrane chaperone that participates in the import and insertion of some multi-pass transmembrane proteins into the mitochondrial inner membrane. Also required for the transfer of beta-barrel precursors from the TOM complex to the sorting and assembly machinery (SAM complex) of the outer membrane. Acts as a chaperone-like protein that protects the hydrophobic precursors from aggregation and guide them through the mitochondrial intermembrane space.</text>
</comment>
<reference evidence="10 11" key="1">
    <citation type="submission" date="2024-06" db="EMBL/GenBank/DDBJ databases">
        <title>A chromosome level genome sequence of Diviner's sage (Salvia divinorum).</title>
        <authorList>
            <person name="Ford S.A."/>
            <person name="Ro D.-K."/>
            <person name="Ness R.W."/>
            <person name="Phillips M.A."/>
        </authorList>
    </citation>
    <scope>NUCLEOTIDE SEQUENCE [LARGE SCALE GENOMIC DNA]</scope>
    <source>
        <strain evidence="10">SAF-2024a</strain>
        <tissue evidence="10">Leaf</tissue>
    </source>
</reference>
<gene>
    <name evidence="10" type="ORF">AAHA92_08567</name>
</gene>
<dbReference type="GO" id="GO:0046872">
    <property type="term" value="F:metal ion binding"/>
    <property type="evidence" value="ECO:0007669"/>
    <property type="project" value="UniProtKB-KW"/>
</dbReference>
<evidence type="ECO:0000313" key="11">
    <source>
        <dbReference type="Proteomes" id="UP001567538"/>
    </source>
</evidence>
<dbReference type="GO" id="GO:0015031">
    <property type="term" value="P:protein transport"/>
    <property type="evidence" value="ECO:0007669"/>
    <property type="project" value="UniProtKB-KW"/>
</dbReference>
<dbReference type="EMBL" id="JBEAFC010000004">
    <property type="protein sequence ID" value="KAL1558055.1"/>
    <property type="molecule type" value="Genomic_DNA"/>
</dbReference>
<evidence type="ECO:0000256" key="6">
    <source>
        <dbReference type="ARBA" id="ARBA00023128"/>
    </source>
</evidence>
<comment type="subunit">
    <text evidence="8">Heterohexamer.</text>
</comment>
<name>A0ABD1HNP6_SALDI</name>
<proteinExistence type="inferred from homology"/>
<keyword evidence="8" id="KW-0999">Mitochondrion inner membrane</keyword>
<evidence type="ECO:0000313" key="10">
    <source>
        <dbReference type="EMBL" id="KAL1558055.1"/>
    </source>
</evidence>
<dbReference type="AlphaFoldDB" id="A0ABD1HNP6"/>
<keyword evidence="5 8" id="KW-0811">Translocation</keyword>
<dbReference type="InterPro" id="IPR035427">
    <property type="entry name" value="Tim10-like_dom_sf"/>
</dbReference>
<dbReference type="PANTHER" id="PTHR13172">
    <property type="entry name" value="MITOCHONDRIAL IMPORT INNER MEMBRANE TRANSLOCASE SUBUNIT TIM9B"/>
    <property type="match status" value="1"/>
</dbReference>
<keyword evidence="11" id="KW-1185">Reference proteome</keyword>
<keyword evidence="8" id="KW-0472">Membrane</keyword>
<sequence>MDKNLLETDISSLSDTDQARISSIIDQMQTRDSLGLYSKLSQRCFNDCVTSFYRKTLGKQEEICVRRCTEKFLRLSTRVATRFAELNQDSSPQ</sequence>
<keyword evidence="3" id="KW-0862">Zinc</keyword>
<accession>A0ABD1HNP6</accession>
<feature type="domain" description="Tim10-like" evidence="9">
    <location>
        <begin position="24"/>
        <end position="85"/>
    </location>
</feature>
<dbReference type="Gene3D" id="1.10.287.810">
    <property type="entry name" value="Mitochondrial import inner membrane translocase subunit tim13 like domains"/>
    <property type="match status" value="1"/>
</dbReference>
<protein>
    <recommendedName>
        <fullName evidence="8">Mitochondrial import inner membrane translocase subunit</fullName>
    </recommendedName>
</protein>
<evidence type="ECO:0000256" key="5">
    <source>
        <dbReference type="ARBA" id="ARBA00023010"/>
    </source>
</evidence>
<dbReference type="GO" id="GO:0005743">
    <property type="term" value="C:mitochondrial inner membrane"/>
    <property type="evidence" value="ECO:0007669"/>
    <property type="project" value="UniProtKB-SubCell"/>
</dbReference>
<keyword evidence="1 8" id="KW-0813">Transport</keyword>
<dbReference type="SUPFAM" id="SSF144122">
    <property type="entry name" value="Tim10-like"/>
    <property type="match status" value="1"/>
</dbReference>
<evidence type="ECO:0000256" key="8">
    <source>
        <dbReference type="RuleBase" id="RU367043"/>
    </source>
</evidence>
<evidence type="ECO:0000256" key="1">
    <source>
        <dbReference type="ARBA" id="ARBA00022448"/>
    </source>
</evidence>
<evidence type="ECO:0000259" key="9">
    <source>
        <dbReference type="Pfam" id="PF02953"/>
    </source>
</evidence>
<evidence type="ECO:0000256" key="3">
    <source>
        <dbReference type="ARBA" id="ARBA00022833"/>
    </source>
</evidence>
<evidence type="ECO:0000256" key="2">
    <source>
        <dbReference type="ARBA" id="ARBA00022723"/>
    </source>
</evidence>
<dbReference type="InterPro" id="IPR050673">
    <property type="entry name" value="Mito_inner_translocase_sub"/>
</dbReference>
<comment type="domain">
    <text evidence="8">The twin CX3C motif contains 4 conserved Cys residues that form 2 disulfide bonds in the mitochondrial intermembrane space.</text>
</comment>
<dbReference type="Pfam" id="PF02953">
    <property type="entry name" value="zf-Tim10_DDP"/>
    <property type="match status" value="1"/>
</dbReference>
<keyword evidence="4 8" id="KW-0653">Protein transport</keyword>
<keyword evidence="2" id="KW-0479">Metal-binding</keyword>
<keyword evidence="7 8" id="KW-1015">Disulfide bond</keyword>
<comment type="caution">
    <text evidence="10">The sequence shown here is derived from an EMBL/GenBank/DDBJ whole genome shotgun (WGS) entry which is preliminary data.</text>
</comment>
<keyword evidence="8" id="KW-0143">Chaperone</keyword>
<evidence type="ECO:0000256" key="7">
    <source>
        <dbReference type="ARBA" id="ARBA00023157"/>
    </source>
</evidence>
<evidence type="ECO:0000256" key="4">
    <source>
        <dbReference type="ARBA" id="ARBA00022927"/>
    </source>
</evidence>